<feature type="transmembrane region" description="Helical" evidence="1">
    <location>
        <begin position="15"/>
        <end position="31"/>
    </location>
</feature>
<dbReference type="AlphaFoldDB" id="A0A5C6AFF9"/>
<dbReference type="RefSeq" id="WP_197167806.1">
    <property type="nucleotide sequence ID" value="NZ_SJPM01000003.1"/>
</dbReference>
<feature type="transmembrane region" description="Helical" evidence="1">
    <location>
        <begin position="52"/>
        <end position="77"/>
    </location>
</feature>
<dbReference type="InterPro" id="IPR007272">
    <property type="entry name" value="Sulf_transp_TsuA/YedE"/>
</dbReference>
<keyword evidence="3" id="KW-0808">Transferase</keyword>
<evidence type="ECO:0000313" key="4">
    <source>
        <dbReference type="Proteomes" id="UP000316213"/>
    </source>
</evidence>
<sequence length="545" mass="59812">MIETFYGTESLGSPLAWFAALLIGVGFGFALERAGFGSSRRLAGVFYFRDMAVIKVMFTAMLTTMIGIGMLVGVGWLNLSQLHLMETVYGAHAIGGLLFGIGFVMSGWCPGTGAVGLASGKLDALVFLGGIMLGAFAFNETFAWIKPLYNWGMQAEPSFAFGIPRTLFILLFSIVGVAAFYACEWIEQRNNGESRYLNSSFLKAFSIAIIGLAAALLILPTESQATSVHYAGSPTLSDSSLLALIEAASDHIEPEQVADRLLRGDTGVMLVDVRTADEYQHFHIRGAENIPISEVLTALEPYRDLDTIVLYSNGMTHPAQARDVLAMHGFTNVFMMTDGLRGFLDRCVRPVSLRDEPSTEDIAEQVQTYRQYFLADTTCPANSLAMLNPQQLESVSVGSIEKLHTIDGIYLSSQPFPDDFRLAKCGGIQTVLNIRQEDELDWNEKEIVQSAGLEYHNVPFTDAETLTDEVFSQTRELLNQKDNHPLLLHCKSANRVGAIWLAHRVLDNGKSLADAEAEAKTVGLKSPDYLAKAQDYISRVWKTGQ</sequence>
<keyword evidence="1" id="KW-1133">Transmembrane helix</keyword>
<feature type="transmembrane region" description="Helical" evidence="1">
    <location>
        <begin position="159"/>
        <end position="181"/>
    </location>
</feature>
<dbReference type="InterPro" id="IPR001763">
    <property type="entry name" value="Rhodanese-like_dom"/>
</dbReference>
<gene>
    <name evidence="3" type="primary">pspE</name>
    <name evidence="3" type="ORF">Pla100_19380</name>
</gene>
<dbReference type="EMBL" id="SJPM01000003">
    <property type="protein sequence ID" value="TWT98772.1"/>
    <property type="molecule type" value="Genomic_DNA"/>
</dbReference>
<evidence type="ECO:0000256" key="1">
    <source>
        <dbReference type="SAM" id="Phobius"/>
    </source>
</evidence>
<dbReference type="InterPro" id="IPR036873">
    <property type="entry name" value="Rhodanese-like_dom_sf"/>
</dbReference>
<dbReference type="PROSITE" id="PS50206">
    <property type="entry name" value="RHODANESE_3"/>
    <property type="match status" value="1"/>
</dbReference>
<dbReference type="Pfam" id="PF04143">
    <property type="entry name" value="Sulf_transp"/>
    <property type="match status" value="1"/>
</dbReference>
<dbReference type="Pfam" id="PF00581">
    <property type="entry name" value="Rhodanese"/>
    <property type="match status" value="1"/>
</dbReference>
<dbReference type="CDD" id="cd00158">
    <property type="entry name" value="RHOD"/>
    <property type="match status" value="1"/>
</dbReference>
<dbReference type="Gene3D" id="3.90.190.10">
    <property type="entry name" value="Protein tyrosine phosphatase superfamily"/>
    <property type="match status" value="1"/>
</dbReference>
<dbReference type="Gene3D" id="3.40.250.10">
    <property type="entry name" value="Rhodanese-like domain"/>
    <property type="match status" value="1"/>
</dbReference>
<evidence type="ECO:0000259" key="2">
    <source>
        <dbReference type="PROSITE" id="PS50206"/>
    </source>
</evidence>
<organism evidence="3 4">
    <name type="scientific">Neorhodopirellula pilleata</name>
    <dbReference type="NCBI Taxonomy" id="2714738"/>
    <lineage>
        <taxon>Bacteria</taxon>
        <taxon>Pseudomonadati</taxon>
        <taxon>Planctomycetota</taxon>
        <taxon>Planctomycetia</taxon>
        <taxon>Pirellulales</taxon>
        <taxon>Pirellulaceae</taxon>
        <taxon>Neorhodopirellula</taxon>
    </lineage>
</organism>
<dbReference type="SUPFAM" id="SSF52799">
    <property type="entry name" value="(Phosphotyrosine protein) phosphatases II"/>
    <property type="match status" value="1"/>
</dbReference>
<feature type="transmembrane region" description="Helical" evidence="1">
    <location>
        <begin position="89"/>
        <end position="110"/>
    </location>
</feature>
<dbReference type="InterPro" id="IPR029021">
    <property type="entry name" value="Prot-tyrosine_phosphatase-like"/>
</dbReference>
<dbReference type="PANTHER" id="PTHR44086:SF13">
    <property type="entry name" value="THIOSULFATE SULFURTRANSFERASE PSPE"/>
    <property type="match status" value="1"/>
</dbReference>
<evidence type="ECO:0000313" key="3">
    <source>
        <dbReference type="EMBL" id="TWT98772.1"/>
    </source>
</evidence>
<reference evidence="3 4" key="1">
    <citation type="submission" date="2019-02" db="EMBL/GenBank/DDBJ databases">
        <title>Deep-cultivation of Planctomycetes and their phenomic and genomic characterization uncovers novel biology.</title>
        <authorList>
            <person name="Wiegand S."/>
            <person name="Jogler M."/>
            <person name="Boedeker C."/>
            <person name="Pinto D."/>
            <person name="Vollmers J."/>
            <person name="Rivas-Marin E."/>
            <person name="Kohn T."/>
            <person name="Peeters S.H."/>
            <person name="Heuer A."/>
            <person name="Rast P."/>
            <person name="Oberbeckmann S."/>
            <person name="Bunk B."/>
            <person name="Jeske O."/>
            <person name="Meyerdierks A."/>
            <person name="Storesund J.E."/>
            <person name="Kallscheuer N."/>
            <person name="Luecker S."/>
            <person name="Lage O.M."/>
            <person name="Pohl T."/>
            <person name="Merkel B.J."/>
            <person name="Hornburger P."/>
            <person name="Mueller R.-W."/>
            <person name="Bruemmer F."/>
            <person name="Labrenz M."/>
            <person name="Spormann A.M."/>
            <person name="Op Den Camp H."/>
            <person name="Overmann J."/>
            <person name="Amann R."/>
            <person name="Jetten M.S.M."/>
            <person name="Mascher T."/>
            <person name="Medema M.H."/>
            <person name="Devos D.P."/>
            <person name="Kaster A.-K."/>
            <person name="Ovreas L."/>
            <person name="Rohde M."/>
            <person name="Galperin M.Y."/>
            <person name="Jogler C."/>
        </authorList>
    </citation>
    <scope>NUCLEOTIDE SEQUENCE [LARGE SCALE GENOMIC DNA]</scope>
    <source>
        <strain evidence="3 4">Pla100</strain>
    </source>
</reference>
<proteinExistence type="predicted"/>
<dbReference type="EC" id="2.8.1.1" evidence="3"/>
<dbReference type="PANTHER" id="PTHR44086">
    <property type="entry name" value="THIOSULFATE SULFURTRANSFERASE RDL2, MITOCHONDRIAL-RELATED"/>
    <property type="match status" value="1"/>
</dbReference>
<keyword evidence="4" id="KW-1185">Reference proteome</keyword>
<protein>
    <submittedName>
        <fullName evidence="3">Thiosulfate sulfurtransferase PspE</fullName>
        <ecNumber evidence="3">2.8.1.1</ecNumber>
    </submittedName>
</protein>
<accession>A0A5C6AFF9</accession>
<name>A0A5C6AFF9_9BACT</name>
<feature type="domain" description="Rhodanese" evidence="2">
    <location>
        <begin position="264"/>
        <end position="352"/>
    </location>
</feature>
<dbReference type="Proteomes" id="UP000316213">
    <property type="component" value="Unassembled WGS sequence"/>
</dbReference>
<keyword evidence="1" id="KW-0812">Transmembrane</keyword>
<feature type="transmembrane region" description="Helical" evidence="1">
    <location>
        <begin position="122"/>
        <end position="139"/>
    </location>
</feature>
<keyword evidence="1" id="KW-0472">Membrane</keyword>
<dbReference type="GO" id="GO:0004792">
    <property type="term" value="F:thiosulfate-cyanide sulfurtransferase activity"/>
    <property type="evidence" value="ECO:0007669"/>
    <property type="project" value="UniProtKB-EC"/>
</dbReference>
<dbReference type="SUPFAM" id="SSF52821">
    <property type="entry name" value="Rhodanese/Cell cycle control phosphatase"/>
    <property type="match status" value="1"/>
</dbReference>
<dbReference type="SMART" id="SM00450">
    <property type="entry name" value="RHOD"/>
    <property type="match status" value="1"/>
</dbReference>
<comment type="caution">
    <text evidence="3">The sequence shown here is derived from an EMBL/GenBank/DDBJ whole genome shotgun (WGS) entry which is preliminary data.</text>
</comment>
<feature type="transmembrane region" description="Helical" evidence="1">
    <location>
        <begin position="201"/>
        <end position="219"/>
    </location>
</feature>